<keyword evidence="3" id="KW-1003">Cell membrane</keyword>
<feature type="transmembrane region" description="Helical" evidence="7">
    <location>
        <begin position="15"/>
        <end position="36"/>
    </location>
</feature>
<keyword evidence="6 7" id="KW-0472">Membrane</keyword>
<dbReference type="InterPro" id="IPR035906">
    <property type="entry name" value="MetI-like_sf"/>
</dbReference>
<dbReference type="RefSeq" id="WP_322607415.1">
    <property type="nucleotide sequence ID" value="NZ_JARVCO010000002.1"/>
</dbReference>
<feature type="transmembrane region" description="Helical" evidence="7">
    <location>
        <begin position="254"/>
        <end position="273"/>
    </location>
</feature>
<evidence type="ECO:0000256" key="6">
    <source>
        <dbReference type="ARBA" id="ARBA00023136"/>
    </source>
</evidence>
<keyword evidence="4 7" id="KW-0812">Transmembrane</keyword>
<dbReference type="Pfam" id="PF00528">
    <property type="entry name" value="BPD_transp_1"/>
    <property type="match status" value="1"/>
</dbReference>
<keyword evidence="5 7" id="KW-1133">Transmembrane helix</keyword>
<evidence type="ECO:0000256" key="7">
    <source>
        <dbReference type="RuleBase" id="RU363032"/>
    </source>
</evidence>
<keyword evidence="2 7" id="KW-0813">Transport</keyword>
<evidence type="ECO:0000256" key="2">
    <source>
        <dbReference type="ARBA" id="ARBA00022448"/>
    </source>
</evidence>
<name>A0ABU5MTZ0_9BACT</name>
<feature type="transmembrane region" description="Helical" evidence="7">
    <location>
        <begin position="204"/>
        <end position="221"/>
    </location>
</feature>
<feature type="domain" description="ABC transmembrane type-1" evidence="8">
    <location>
        <begin position="85"/>
        <end position="275"/>
    </location>
</feature>
<sequence length="290" mass="32669">MKNKSPLDLSRRQKVITHFILIALCIPFIMPLIWMISTSLKSNEDIFPQADEAAVTFSLSSVIPEKPQWSNYQAAWQTGPFARYLRNTLLLCTLNVIGAVFSSAMVAYGFARLRFPGKEFLFILLISSMALPRHVTMIPLFTIFKNLGWYGTMLPLIVPAFFANPFYVFLLRQFFQTIPANLAEAGTIDGAGEFRIFSQIMLPLARPALVTCALFQFLSTWNDFFGPLLYLNDPKHYTVAYGLQQFMGTHGSEWTQLMAAATLFTLPIVLLFFRAQKVFIRGISTTGSSG</sequence>
<evidence type="ECO:0000256" key="3">
    <source>
        <dbReference type="ARBA" id="ARBA00022475"/>
    </source>
</evidence>
<organism evidence="9 10">
    <name type="scientific">Pontiella agarivorans</name>
    <dbReference type="NCBI Taxonomy" id="3038953"/>
    <lineage>
        <taxon>Bacteria</taxon>
        <taxon>Pseudomonadati</taxon>
        <taxon>Kiritimatiellota</taxon>
        <taxon>Kiritimatiellia</taxon>
        <taxon>Kiritimatiellales</taxon>
        <taxon>Pontiellaceae</taxon>
        <taxon>Pontiella</taxon>
    </lineage>
</organism>
<evidence type="ECO:0000313" key="10">
    <source>
        <dbReference type="Proteomes" id="UP001290861"/>
    </source>
</evidence>
<evidence type="ECO:0000256" key="1">
    <source>
        <dbReference type="ARBA" id="ARBA00004651"/>
    </source>
</evidence>
<evidence type="ECO:0000313" key="9">
    <source>
        <dbReference type="EMBL" id="MDZ8117615.1"/>
    </source>
</evidence>
<comment type="caution">
    <text evidence="9">The sequence shown here is derived from an EMBL/GenBank/DDBJ whole genome shotgun (WGS) entry which is preliminary data.</text>
</comment>
<dbReference type="PROSITE" id="PS50928">
    <property type="entry name" value="ABC_TM1"/>
    <property type="match status" value="1"/>
</dbReference>
<evidence type="ECO:0000259" key="8">
    <source>
        <dbReference type="PROSITE" id="PS50928"/>
    </source>
</evidence>
<dbReference type="PANTHER" id="PTHR43744:SF6">
    <property type="entry name" value="ABC TRANSPORTER PERMEASE PROTEIN YESQ-RELATED"/>
    <property type="match status" value="1"/>
</dbReference>
<dbReference type="EMBL" id="JARVCO010000002">
    <property type="protein sequence ID" value="MDZ8117615.1"/>
    <property type="molecule type" value="Genomic_DNA"/>
</dbReference>
<dbReference type="InterPro" id="IPR000515">
    <property type="entry name" value="MetI-like"/>
</dbReference>
<protein>
    <submittedName>
        <fullName evidence="9">Carbohydrate ABC transporter permease</fullName>
    </submittedName>
</protein>
<feature type="transmembrane region" description="Helical" evidence="7">
    <location>
        <begin position="88"/>
        <end position="108"/>
    </location>
</feature>
<dbReference type="SUPFAM" id="SSF161098">
    <property type="entry name" value="MetI-like"/>
    <property type="match status" value="1"/>
</dbReference>
<gene>
    <name evidence="9" type="ORF">P9H32_03170</name>
</gene>
<accession>A0ABU5MTZ0</accession>
<dbReference type="Proteomes" id="UP001290861">
    <property type="component" value="Unassembled WGS sequence"/>
</dbReference>
<dbReference type="Gene3D" id="1.10.3720.10">
    <property type="entry name" value="MetI-like"/>
    <property type="match status" value="1"/>
</dbReference>
<keyword evidence="10" id="KW-1185">Reference proteome</keyword>
<dbReference type="PANTHER" id="PTHR43744">
    <property type="entry name" value="ABC TRANSPORTER PERMEASE PROTEIN MG189-RELATED-RELATED"/>
    <property type="match status" value="1"/>
</dbReference>
<dbReference type="CDD" id="cd06261">
    <property type="entry name" value="TM_PBP2"/>
    <property type="match status" value="1"/>
</dbReference>
<feature type="transmembrane region" description="Helical" evidence="7">
    <location>
        <begin position="147"/>
        <end position="170"/>
    </location>
</feature>
<reference evidence="9 10" key="1">
    <citation type="journal article" date="2024" name="Appl. Environ. Microbiol.">
        <title>Pontiella agarivorans sp. nov., a novel marine anaerobic bacterium capable of degrading macroalgal polysaccharides and fixing nitrogen.</title>
        <authorList>
            <person name="Liu N."/>
            <person name="Kivenson V."/>
            <person name="Peng X."/>
            <person name="Cui Z."/>
            <person name="Lankiewicz T.S."/>
            <person name="Gosselin K.M."/>
            <person name="English C.J."/>
            <person name="Blair E.M."/>
            <person name="O'Malley M.A."/>
            <person name="Valentine D.L."/>
        </authorList>
    </citation>
    <scope>NUCLEOTIDE SEQUENCE [LARGE SCALE GENOMIC DNA]</scope>
    <source>
        <strain evidence="9 10">NLcol2</strain>
    </source>
</reference>
<comment type="subcellular location">
    <subcellularLocation>
        <location evidence="1 7">Cell membrane</location>
        <topology evidence="1 7">Multi-pass membrane protein</topology>
    </subcellularLocation>
</comment>
<proteinExistence type="inferred from homology"/>
<evidence type="ECO:0000256" key="4">
    <source>
        <dbReference type="ARBA" id="ARBA00022692"/>
    </source>
</evidence>
<evidence type="ECO:0000256" key="5">
    <source>
        <dbReference type="ARBA" id="ARBA00022989"/>
    </source>
</evidence>
<comment type="similarity">
    <text evidence="7">Belongs to the binding-protein-dependent transport system permease family.</text>
</comment>